<keyword evidence="3" id="KW-1185">Reference proteome</keyword>
<feature type="compositionally biased region" description="Polar residues" evidence="1">
    <location>
        <begin position="40"/>
        <end position="52"/>
    </location>
</feature>
<comment type="caution">
    <text evidence="2">The sequence shown here is derived from an EMBL/GenBank/DDBJ whole genome shotgun (WGS) entry which is preliminary data.</text>
</comment>
<dbReference type="AlphaFoldDB" id="A0ABD5Q1Y6"/>
<sequence length="502" mass="55376">MRTTIAIAVALMLVVAGCSQAPGAGTTTDTTDDVTGATTQPGSGTDDQSGQQVVKPDDPESDVLGWEAGYWYNETIDVNPDDGLNATELNETVARSMARVERVRELEFEAQVPVDIVTRDEFRSRQSNGSTPDDRRLLDNVKYESLFMINESTDSLAVQNSNSGSSVGGFYSPGEEKIVVISENATTPKLDEITLSQELFHALQDQKFDLSGFNQSTRELHNAKDGIIEGDGNYVDHLYSQRCKNEWNGDCLTPESTAGSGSGLANIGPYLIKYQPYSDGPPFVRGVHRRGGWEAVNDLYENPPESTEQVIHPDKYGTDAPAEFTVENRASNGWERLKVQNRPNYGSVGEAGIFAMFVYPYYASQGRTQVVPATQFFNMKQGSDQIREFDPLNYNSTYSTGWDGDKLAVYTNDAAAVNETGYVWKSVWDSEQDAREFAEGYRKVLKYNDATKVDGRANTWRIEGNEFADAFYVRQQGDTVVVVNAPSVSDLSDVRRGAAPTQ</sequence>
<name>A0ABD5Q1Y6_9EURY</name>
<dbReference type="NCBIfam" id="NF038145">
    <property type="entry name" value="Hvo_1808_fam"/>
    <property type="match status" value="1"/>
</dbReference>
<dbReference type="InterPro" id="IPR047792">
    <property type="entry name" value="Hvo_1808-like"/>
</dbReference>
<proteinExistence type="predicted"/>
<feature type="region of interest" description="Disordered" evidence="1">
    <location>
        <begin position="23"/>
        <end position="60"/>
    </location>
</feature>
<evidence type="ECO:0000313" key="2">
    <source>
        <dbReference type="EMBL" id="MFC4824782.1"/>
    </source>
</evidence>
<gene>
    <name evidence="2" type="ORF">ACFO9K_10970</name>
</gene>
<dbReference type="EMBL" id="JBHSHT010000001">
    <property type="protein sequence ID" value="MFC4824782.1"/>
    <property type="molecule type" value="Genomic_DNA"/>
</dbReference>
<dbReference type="GeneID" id="73044521"/>
<dbReference type="Proteomes" id="UP001595945">
    <property type="component" value="Unassembled WGS sequence"/>
</dbReference>
<dbReference type="PROSITE" id="PS51257">
    <property type="entry name" value="PROKAR_LIPOPROTEIN"/>
    <property type="match status" value="1"/>
</dbReference>
<accession>A0ABD5Q1Y6</accession>
<evidence type="ECO:0000256" key="1">
    <source>
        <dbReference type="SAM" id="MobiDB-lite"/>
    </source>
</evidence>
<reference evidence="2 3" key="1">
    <citation type="journal article" date="2019" name="Int. J. Syst. Evol. Microbiol.">
        <title>The Global Catalogue of Microorganisms (GCM) 10K type strain sequencing project: providing services to taxonomists for standard genome sequencing and annotation.</title>
        <authorList>
            <consortium name="The Broad Institute Genomics Platform"/>
            <consortium name="The Broad Institute Genome Sequencing Center for Infectious Disease"/>
            <person name="Wu L."/>
            <person name="Ma J."/>
        </authorList>
    </citation>
    <scope>NUCLEOTIDE SEQUENCE [LARGE SCALE GENOMIC DNA]</scope>
    <source>
        <strain evidence="2 3">XZYJ18</strain>
    </source>
</reference>
<dbReference type="RefSeq" id="WP_254269499.1">
    <property type="nucleotide sequence ID" value="NZ_CP100400.1"/>
</dbReference>
<organism evidence="2 3">
    <name type="scientific">Halorussus aquaticus</name>
    <dbReference type="NCBI Taxonomy" id="2953748"/>
    <lineage>
        <taxon>Archaea</taxon>
        <taxon>Methanobacteriati</taxon>
        <taxon>Methanobacteriota</taxon>
        <taxon>Stenosarchaea group</taxon>
        <taxon>Halobacteria</taxon>
        <taxon>Halobacteriales</taxon>
        <taxon>Haladaptataceae</taxon>
        <taxon>Halorussus</taxon>
    </lineage>
</organism>
<protein>
    <submittedName>
        <fullName evidence="2">Hvo_1808 family surface protein</fullName>
    </submittedName>
</protein>
<evidence type="ECO:0000313" key="3">
    <source>
        <dbReference type="Proteomes" id="UP001595945"/>
    </source>
</evidence>
<feature type="compositionally biased region" description="Low complexity" evidence="1">
    <location>
        <begin position="23"/>
        <end position="39"/>
    </location>
</feature>